<gene>
    <name evidence="1" type="ORF">MRB53_014710</name>
</gene>
<sequence length="142" mass="15980">MKMPTSQSINLVNCLVVGCGHFYAKQGVDPEAVSFDFNYLSTSWLLDIPHGFAIPKPHGCEVKPKCPFLEFGFLGLKAQLRIQLGFLTVNTVSAIVRMHKDILVVTFTVSFIMFIIILSWCLDVFEKLPRDSNNKEMLKVAI</sequence>
<evidence type="ECO:0000313" key="2">
    <source>
        <dbReference type="Proteomes" id="UP001234297"/>
    </source>
</evidence>
<reference evidence="1 2" key="1">
    <citation type="journal article" date="2022" name="Hortic Res">
        <title>A haplotype resolved chromosomal level avocado genome allows analysis of novel avocado genes.</title>
        <authorList>
            <person name="Nath O."/>
            <person name="Fletcher S.J."/>
            <person name="Hayward A."/>
            <person name="Shaw L.M."/>
            <person name="Masouleh A.K."/>
            <person name="Furtado A."/>
            <person name="Henry R.J."/>
            <person name="Mitter N."/>
        </authorList>
    </citation>
    <scope>NUCLEOTIDE SEQUENCE [LARGE SCALE GENOMIC DNA]</scope>
    <source>
        <strain evidence="2">cv. Hass</strain>
    </source>
</reference>
<accession>A0ACC2KC41</accession>
<dbReference type="EMBL" id="CM056812">
    <property type="protein sequence ID" value="KAJ8618524.1"/>
    <property type="molecule type" value="Genomic_DNA"/>
</dbReference>
<evidence type="ECO:0000313" key="1">
    <source>
        <dbReference type="EMBL" id="KAJ8618524.1"/>
    </source>
</evidence>
<organism evidence="1 2">
    <name type="scientific">Persea americana</name>
    <name type="common">Avocado</name>
    <dbReference type="NCBI Taxonomy" id="3435"/>
    <lineage>
        <taxon>Eukaryota</taxon>
        <taxon>Viridiplantae</taxon>
        <taxon>Streptophyta</taxon>
        <taxon>Embryophyta</taxon>
        <taxon>Tracheophyta</taxon>
        <taxon>Spermatophyta</taxon>
        <taxon>Magnoliopsida</taxon>
        <taxon>Magnoliidae</taxon>
        <taxon>Laurales</taxon>
        <taxon>Lauraceae</taxon>
        <taxon>Persea</taxon>
    </lineage>
</organism>
<proteinExistence type="predicted"/>
<protein>
    <submittedName>
        <fullName evidence="1">Uncharacterized protein</fullName>
    </submittedName>
</protein>
<dbReference type="Proteomes" id="UP001234297">
    <property type="component" value="Chromosome 4"/>
</dbReference>
<name>A0ACC2KC41_PERAE</name>
<keyword evidence="2" id="KW-1185">Reference proteome</keyword>
<comment type="caution">
    <text evidence="1">The sequence shown here is derived from an EMBL/GenBank/DDBJ whole genome shotgun (WGS) entry which is preliminary data.</text>
</comment>